<evidence type="ECO:0000256" key="2">
    <source>
        <dbReference type="ARBA" id="ARBA00022679"/>
    </source>
</evidence>
<keyword evidence="4" id="KW-1133">Transmembrane helix</keyword>
<dbReference type="RefSeq" id="WP_280317975.1">
    <property type="nucleotide sequence ID" value="NZ_CP118605.1"/>
</dbReference>
<evidence type="ECO:0000313" key="7">
    <source>
        <dbReference type="Proteomes" id="UP001236500"/>
    </source>
</evidence>
<dbReference type="Proteomes" id="UP001236500">
    <property type="component" value="Chromosome"/>
</dbReference>
<dbReference type="EMBL" id="CP118605">
    <property type="protein sequence ID" value="WGL15283.1"/>
    <property type="molecule type" value="Genomic_DNA"/>
</dbReference>
<sequence>MPDLVDSTVAASTADGITVAAAPAGKRRDRYWLRLLATATAFSLFGVGGLVLRFVLFPPLKFLYRDPALRQRKARDMVQGAFKTFIGFMHITGIYTYRMHGEEKLREPGQLVLANHPSLIDVVFLISRIPNANCIVKASLFRNPFMRGAVTTAGYIPNDDPEKIIAMAAASLARGESVVLFPEGTRTVPGKELRLQRGAAYMALRAGVRPTLVTIRCNPPMLMKNVPWYSIPDSRPHFEFVISNGEQLIPLEDMQETPLAARKITNQLKVYFTEERAA</sequence>
<comment type="pathway">
    <text evidence="1">Lipid metabolism.</text>
</comment>
<gene>
    <name evidence="6" type="ORF">PVT68_10930</name>
</gene>
<keyword evidence="7" id="KW-1185">Reference proteome</keyword>
<feature type="domain" description="Phospholipid/glycerol acyltransferase" evidence="5">
    <location>
        <begin position="110"/>
        <end position="218"/>
    </location>
</feature>
<dbReference type="SMART" id="SM00563">
    <property type="entry name" value="PlsC"/>
    <property type="match status" value="1"/>
</dbReference>
<keyword evidence="4" id="KW-0812">Transmembrane</keyword>
<evidence type="ECO:0000256" key="1">
    <source>
        <dbReference type="ARBA" id="ARBA00005189"/>
    </source>
</evidence>
<reference evidence="6 7" key="1">
    <citation type="submission" date="2023-02" db="EMBL/GenBank/DDBJ databases">
        <title>Description and genomic characterization of Microbulbifer bruguierae sp. nov., isolated from the sediment of mangrove plant Bruguiera sexangula.</title>
        <authorList>
            <person name="Long M."/>
        </authorList>
    </citation>
    <scope>NUCLEOTIDE SEQUENCE [LARGE SCALE GENOMIC DNA]</scope>
    <source>
        <strain evidence="6 7">H12</strain>
    </source>
</reference>
<dbReference type="Pfam" id="PF01553">
    <property type="entry name" value="Acyltransferase"/>
    <property type="match status" value="1"/>
</dbReference>
<keyword evidence="3 6" id="KW-0012">Acyltransferase</keyword>
<feature type="transmembrane region" description="Helical" evidence="4">
    <location>
        <begin position="35"/>
        <end position="57"/>
    </location>
</feature>
<dbReference type="SUPFAM" id="SSF69593">
    <property type="entry name" value="Glycerol-3-phosphate (1)-acyltransferase"/>
    <property type="match status" value="1"/>
</dbReference>
<dbReference type="GO" id="GO:0016746">
    <property type="term" value="F:acyltransferase activity"/>
    <property type="evidence" value="ECO:0007669"/>
    <property type="project" value="UniProtKB-KW"/>
</dbReference>
<accession>A0ABY8N912</accession>
<dbReference type="PANTHER" id="PTHR10434">
    <property type="entry name" value="1-ACYL-SN-GLYCEROL-3-PHOSPHATE ACYLTRANSFERASE"/>
    <property type="match status" value="1"/>
</dbReference>
<proteinExistence type="predicted"/>
<feature type="transmembrane region" description="Helical" evidence="4">
    <location>
        <begin position="77"/>
        <end position="97"/>
    </location>
</feature>
<organism evidence="6 7">
    <name type="scientific">Microbulbifer bruguierae</name>
    <dbReference type="NCBI Taxonomy" id="3029061"/>
    <lineage>
        <taxon>Bacteria</taxon>
        <taxon>Pseudomonadati</taxon>
        <taxon>Pseudomonadota</taxon>
        <taxon>Gammaproteobacteria</taxon>
        <taxon>Cellvibrionales</taxon>
        <taxon>Microbulbiferaceae</taxon>
        <taxon>Microbulbifer</taxon>
    </lineage>
</organism>
<dbReference type="CDD" id="cd07989">
    <property type="entry name" value="LPLAT_AGPAT-like"/>
    <property type="match status" value="1"/>
</dbReference>
<evidence type="ECO:0000256" key="4">
    <source>
        <dbReference type="SAM" id="Phobius"/>
    </source>
</evidence>
<dbReference type="InterPro" id="IPR002123">
    <property type="entry name" value="Plipid/glycerol_acylTrfase"/>
</dbReference>
<keyword evidence="4" id="KW-0472">Membrane</keyword>
<protein>
    <submittedName>
        <fullName evidence="6">1-acyl-sn-glycerol-3-phosphate acyltransferase</fullName>
    </submittedName>
</protein>
<dbReference type="PANTHER" id="PTHR10434:SF66">
    <property type="entry name" value="PHOSPHOLIPID_GLYCEROL ACYLTRANSFERASE DOMAIN-CONTAINING PROTEIN"/>
    <property type="match status" value="1"/>
</dbReference>
<evidence type="ECO:0000256" key="3">
    <source>
        <dbReference type="ARBA" id="ARBA00023315"/>
    </source>
</evidence>
<evidence type="ECO:0000313" key="6">
    <source>
        <dbReference type="EMBL" id="WGL15283.1"/>
    </source>
</evidence>
<name>A0ABY8N912_9GAMM</name>
<keyword evidence="2" id="KW-0808">Transferase</keyword>
<evidence type="ECO:0000259" key="5">
    <source>
        <dbReference type="SMART" id="SM00563"/>
    </source>
</evidence>